<feature type="transmembrane region" description="Helical" evidence="2">
    <location>
        <begin position="93"/>
        <end position="119"/>
    </location>
</feature>
<evidence type="ECO:0000313" key="3">
    <source>
        <dbReference type="EMBL" id="CEA03079.1"/>
    </source>
</evidence>
<dbReference type="InterPro" id="IPR001753">
    <property type="entry name" value="Enoyl-CoA_hydra/iso"/>
</dbReference>
<protein>
    <submittedName>
        <fullName evidence="3">2,3-dehydroadipyl-CoA hydratase</fullName>
    </submittedName>
</protein>
<evidence type="ECO:0000256" key="2">
    <source>
        <dbReference type="SAM" id="Phobius"/>
    </source>
</evidence>
<keyword evidence="2" id="KW-1133">Transmembrane helix</keyword>
<organism evidence="3">
    <name type="scientific">Metalysinibacillus saudimassiliensis</name>
    <dbReference type="NCBI Taxonomy" id="1461583"/>
    <lineage>
        <taxon>Bacteria</taxon>
        <taxon>Bacillati</taxon>
        <taxon>Bacillota</taxon>
        <taxon>Bacilli</taxon>
        <taxon>Bacillales</taxon>
        <taxon>Caryophanaceae</taxon>
        <taxon>Metalysinibacillus</taxon>
    </lineage>
</organism>
<dbReference type="HOGENOM" id="CLU_009834_7_2_9"/>
<dbReference type="InterPro" id="IPR014748">
    <property type="entry name" value="Enoyl-CoA_hydra_C"/>
</dbReference>
<evidence type="ECO:0000256" key="1">
    <source>
        <dbReference type="ARBA" id="ARBA00005254"/>
    </source>
</evidence>
<keyword evidence="2" id="KW-0472">Membrane</keyword>
<dbReference type="NCBIfam" id="NF005804">
    <property type="entry name" value="PRK07659.1"/>
    <property type="match status" value="1"/>
</dbReference>
<dbReference type="PATRIC" id="fig|1461583.4.peg.1385"/>
<reference evidence="3" key="1">
    <citation type="submission" date="2014-07" db="EMBL/GenBank/DDBJ databases">
        <authorList>
            <person name="Urmite Genomes Urmite Genomes"/>
        </authorList>
    </citation>
    <scope>NUCLEOTIDE SEQUENCE</scope>
    <source>
        <strain evidence="3">13S34_air</strain>
    </source>
</reference>
<dbReference type="GO" id="GO:0003824">
    <property type="term" value="F:catalytic activity"/>
    <property type="evidence" value="ECO:0007669"/>
    <property type="project" value="UniProtKB-ARBA"/>
</dbReference>
<feature type="transmembrane region" description="Helical" evidence="2">
    <location>
        <begin position="131"/>
        <end position="150"/>
    </location>
</feature>
<dbReference type="Gene3D" id="3.90.226.10">
    <property type="entry name" value="2-enoyl-CoA Hydratase, Chain A, domain 1"/>
    <property type="match status" value="1"/>
</dbReference>
<dbReference type="EMBL" id="LN483075">
    <property type="protein sequence ID" value="CEA03079.1"/>
    <property type="molecule type" value="Genomic_DNA"/>
</dbReference>
<dbReference type="CDD" id="cd06558">
    <property type="entry name" value="crotonase-like"/>
    <property type="match status" value="1"/>
</dbReference>
<dbReference type="PANTHER" id="PTHR43459">
    <property type="entry name" value="ENOYL-COA HYDRATASE"/>
    <property type="match status" value="1"/>
</dbReference>
<comment type="similarity">
    <text evidence="1">Belongs to the enoyl-CoA hydratase/isomerase family.</text>
</comment>
<keyword evidence="2" id="KW-0812">Transmembrane</keyword>
<dbReference type="Gene3D" id="1.10.12.10">
    <property type="entry name" value="Lyase 2-enoyl-coa Hydratase, Chain A, domain 2"/>
    <property type="match status" value="1"/>
</dbReference>
<dbReference type="AlphaFoldDB" id="A0A078MA04"/>
<dbReference type="Pfam" id="PF00378">
    <property type="entry name" value="ECH_1"/>
    <property type="match status" value="1"/>
</dbReference>
<name>A0A078MA04_9BACL</name>
<gene>
    <name evidence="3" type="primary">paaF_3</name>
    <name evidence="3" type="ORF">BN1050_01428</name>
</gene>
<accession>A0A078MA04</accession>
<proteinExistence type="inferred from homology"/>
<dbReference type="PANTHER" id="PTHR43459:SF1">
    <property type="entry name" value="EG:BACN32G11.4 PROTEIN"/>
    <property type="match status" value="1"/>
</dbReference>
<dbReference type="SUPFAM" id="SSF52096">
    <property type="entry name" value="ClpP/crotonase"/>
    <property type="match status" value="1"/>
</dbReference>
<sequence length="261" mass="28599">MKTYETIILERLDRSATLTLKRPQAMNAMDTTMITELAHCFEQLKKETTIQVLLIKGEGKVFSAGGDIKAMLDDTDVFDIDEMMVHLKTMVEAYYTLPMITVAAVHGAAAGLGFSLALGADIIFADEASKLAMNFIGIGLVPDGGGHFFMTERLGSMKAKQMIWQGEVMNAEKAQALGLIDYVAPTGDVFAMADQMIGQLLASPILAMIETKKIIHAQKLPMLQNILTREAAAQSRMRKTADHLEGIEAFVAKRQPKFEGK</sequence>
<dbReference type="InterPro" id="IPR029045">
    <property type="entry name" value="ClpP/crotonase-like_dom_sf"/>
</dbReference>